<dbReference type="Proteomes" id="UP000006296">
    <property type="component" value="Chromosome"/>
</dbReference>
<dbReference type="RefSeq" id="WP_014950056.1">
    <property type="nucleotide sequence ID" value="NC_018678.1"/>
</dbReference>
<dbReference type="AlphaFoldDB" id="A0AB33A0Q3"/>
<accession>A0AB33A0Q3</accession>
<name>A0AB33A0Q3_ALTME</name>
<protein>
    <recommendedName>
        <fullName evidence="3">DP-EP family protein</fullName>
    </recommendedName>
</protein>
<reference evidence="2" key="1">
    <citation type="journal article" date="2012" name="Sci. Rep.">
        <title>Genomes of surface isolates of Alteromonas macleodii: the life of a widespread marine opportunistic copiotroph.</title>
        <authorList>
            <person name="Lopez-Perez M."/>
            <person name="Gonzaga A."/>
            <person name="Martin-Cuadrado A.B."/>
            <person name="Onyshchenko O."/>
            <person name="Ghavidel A."/>
            <person name="Ghai R."/>
            <person name="Rodriguez-Valera F."/>
        </authorList>
    </citation>
    <scope>NUCLEOTIDE SEQUENCE [LARGE SCALE GENOMIC DNA]</scope>
    <source>
        <strain evidence="2">English Channel 673</strain>
    </source>
</reference>
<gene>
    <name evidence="1" type="ordered locus">AMEC673_12565</name>
</gene>
<dbReference type="Gene3D" id="2.60.40.420">
    <property type="entry name" value="Cupredoxins - blue copper proteins"/>
    <property type="match status" value="1"/>
</dbReference>
<dbReference type="InterPro" id="IPR008972">
    <property type="entry name" value="Cupredoxin"/>
</dbReference>
<proteinExistence type="predicted"/>
<evidence type="ECO:0008006" key="3">
    <source>
        <dbReference type="Google" id="ProtNLM"/>
    </source>
</evidence>
<sequence>MTTPPNYNYSVSVDAEGVFTIIPEGGAPESPITVTVPNTTITYTLTSDTPAAMVFLAPEITNDPEGDLTWEIKDSGRCIVITDSDADEENAICVKLVTGFISPDPQVKNEPV</sequence>
<dbReference type="KEGG" id="amg:AMEC673_12565"/>
<evidence type="ECO:0000313" key="2">
    <source>
        <dbReference type="Proteomes" id="UP000006296"/>
    </source>
</evidence>
<evidence type="ECO:0000313" key="1">
    <source>
        <dbReference type="EMBL" id="AFT75199.1"/>
    </source>
</evidence>
<dbReference type="EMBL" id="CP003844">
    <property type="protein sequence ID" value="AFT75199.1"/>
    <property type="molecule type" value="Genomic_DNA"/>
</dbReference>
<dbReference type="InterPro" id="IPR015078">
    <property type="entry name" value="DP-EP"/>
</dbReference>
<dbReference type="Pfam" id="PF08985">
    <property type="entry name" value="DP-EP"/>
    <property type="match status" value="1"/>
</dbReference>
<dbReference type="SUPFAM" id="SSF49503">
    <property type="entry name" value="Cupredoxins"/>
    <property type="match status" value="1"/>
</dbReference>
<organism evidence="1 2">
    <name type="scientific">Alteromonas macleodii (strain English Channel 673)</name>
    <dbReference type="NCBI Taxonomy" id="1004788"/>
    <lineage>
        <taxon>Bacteria</taxon>
        <taxon>Pseudomonadati</taxon>
        <taxon>Pseudomonadota</taxon>
        <taxon>Gammaproteobacteria</taxon>
        <taxon>Alteromonadales</taxon>
        <taxon>Alteromonadaceae</taxon>
        <taxon>Alteromonas/Salinimonas group</taxon>
        <taxon>Alteromonas</taxon>
    </lineage>
</organism>